<comment type="caution">
    <text evidence="10">The sequence shown here is derived from an EMBL/GenBank/DDBJ whole genome shotgun (WGS) entry which is preliminary data.</text>
</comment>
<keyword evidence="6 8" id="KW-1133">Transmembrane helix</keyword>
<organism evidence="10 11">
    <name type="scientific">Microvirga aerilata</name>
    <dbReference type="NCBI Taxonomy" id="670292"/>
    <lineage>
        <taxon>Bacteria</taxon>
        <taxon>Pseudomonadati</taxon>
        <taxon>Pseudomonadota</taxon>
        <taxon>Alphaproteobacteria</taxon>
        <taxon>Hyphomicrobiales</taxon>
        <taxon>Methylobacteriaceae</taxon>
        <taxon>Microvirga</taxon>
    </lineage>
</organism>
<feature type="domain" description="ABC transmembrane type-1" evidence="9">
    <location>
        <begin position="59"/>
        <end position="246"/>
    </location>
</feature>
<sequence>MMKPWTRILVWLCLAGVLLFLYAPLFPPLLLAIQDPATGQLTLQNFGTIHSDPTLVGALMNSIILAAIVGVAAPLLALAAAQAVRSFGIPRLIITVILLPLFIPGVSMGVSTSLFFNLTGIDPSLLTMAVVQTLWALPFAFLIILTVMSGFDTLYLEAAYTCGANRAQAFREIELPQIAPGISGAATFSVILSFNETIRTAVVQGGNNTIQTFIWSRYQQVGLTPNMYALMSLIIAVTLLLILVLVALGRKQQPAT</sequence>
<dbReference type="GO" id="GO:0005886">
    <property type="term" value="C:plasma membrane"/>
    <property type="evidence" value="ECO:0007669"/>
    <property type="project" value="UniProtKB-SubCell"/>
</dbReference>
<evidence type="ECO:0000256" key="1">
    <source>
        <dbReference type="ARBA" id="ARBA00004429"/>
    </source>
</evidence>
<dbReference type="InterPro" id="IPR035906">
    <property type="entry name" value="MetI-like_sf"/>
</dbReference>
<keyword evidence="2 8" id="KW-0813">Transport</keyword>
<dbReference type="RefSeq" id="WP_202059051.1">
    <property type="nucleotide sequence ID" value="NZ_JAEQMY010000012.1"/>
</dbReference>
<evidence type="ECO:0000259" key="9">
    <source>
        <dbReference type="PROSITE" id="PS50928"/>
    </source>
</evidence>
<dbReference type="Pfam" id="PF00528">
    <property type="entry name" value="BPD_transp_1"/>
    <property type="match status" value="1"/>
</dbReference>
<dbReference type="Proteomes" id="UP000605848">
    <property type="component" value="Unassembled WGS sequence"/>
</dbReference>
<dbReference type="GO" id="GO:0055085">
    <property type="term" value="P:transmembrane transport"/>
    <property type="evidence" value="ECO:0007669"/>
    <property type="project" value="InterPro"/>
</dbReference>
<feature type="transmembrane region" description="Helical" evidence="8">
    <location>
        <begin position="135"/>
        <end position="156"/>
    </location>
</feature>
<evidence type="ECO:0000256" key="2">
    <source>
        <dbReference type="ARBA" id="ARBA00022448"/>
    </source>
</evidence>
<proteinExistence type="inferred from homology"/>
<keyword evidence="3" id="KW-1003">Cell membrane</keyword>
<dbReference type="Gene3D" id="1.10.3720.10">
    <property type="entry name" value="MetI-like"/>
    <property type="match status" value="1"/>
</dbReference>
<dbReference type="PANTHER" id="PTHR43357">
    <property type="entry name" value="INNER MEMBRANE ABC TRANSPORTER PERMEASE PROTEIN YDCV"/>
    <property type="match status" value="1"/>
</dbReference>
<feature type="transmembrane region" description="Helical" evidence="8">
    <location>
        <begin position="56"/>
        <end position="80"/>
    </location>
</feature>
<keyword evidence="7 8" id="KW-0472">Membrane</keyword>
<dbReference type="InterPro" id="IPR000515">
    <property type="entry name" value="MetI-like"/>
</dbReference>
<evidence type="ECO:0000256" key="6">
    <source>
        <dbReference type="ARBA" id="ARBA00022989"/>
    </source>
</evidence>
<dbReference type="AlphaFoldDB" id="A0A937D1Q8"/>
<dbReference type="PANTHER" id="PTHR43357:SF4">
    <property type="entry name" value="INNER MEMBRANE ABC TRANSPORTER PERMEASE PROTEIN YDCV"/>
    <property type="match status" value="1"/>
</dbReference>
<accession>A0A937D1Q8</accession>
<evidence type="ECO:0000256" key="5">
    <source>
        <dbReference type="ARBA" id="ARBA00022692"/>
    </source>
</evidence>
<comment type="subcellular location">
    <subcellularLocation>
        <location evidence="1">Cell inner membrane</location>
        <topology evidence="1">Multi-pass membrane protein</topology>
    </subcellularLocation>
    <subcellularLocation>
        <location evidence="8">Cell membrane</location>
        <topology evidence="8">Multi-pass membrane protein</topology>
    </subcellularLocation>
</comment>
<evidence type="ECO:0000256" key="7">
    <source>
        <dbReference type="ARBA" id="ARBA00023136"/>
    </source>
</evidence>
<name>A0A937D1Q8_9HYPH</name>
<reference evidence="10" key="1">
    <citation type="submission" date="2021-01" db="EMBL/GenBank/DDBJ databases">
        <title>Microvirga sp.</title>
        <authorList>
            <person name="Kim M.K."/>
        </authorList>
    </citation>
    <scope>NUCLEOTIDE SEQUENCE</scope>
    <source>
        <strain evidence="10">5420S-16</strain>
    </source>
</reference>
<evidence type="ECO:0000256" key="4">
    <source>
        <dbReference type="ARBA" id="ARBA00022519"/>
    </source>
</evidence>
<keyword evidence="11" id="KW-1185">Reference proteome</keyword>
<dbReference type="EMBL" id="JAEQMY010000012">
    <property type="protein sequence ID" value="MBL0404400.1"/>
    <property type="molecule type" value="Genomic_DNA"/>
</dbReference>
<comment type="similarity">
    <text evidence="8">Belongs to the binding-protein-dependent transport system permease family.</text>
</comment>
<dbReference type="PROSITE" id="PS50928">
    <property type="entry name" value="ABC_TM1"/>
    <property type="match status" value="1"/>
</dbReference>
<dbReference type="SUPFAM" id="SSF161098">
    <property type="entry name" value="MetI-like"/>
    <property type="match status" value="1"/>
</dbReference>
<feature type="transmembrane region" description="Helical" evidence="8">
    <location>
        <begin position="227"/>
        <end position="248"/>
    </location>
</feature>
<gene>
    <name evidence="10" type="ORF">JKG68_10505</name>
</gene>
<keyword evidence="5 8" id="KW-0812">Transmembrane</keyword>
<evidence type="ECO:0000256" key="3">
    <source>
        <dbReference type="ARBA" id="ARBA00022475"/>
    </source>
</evidence>
<dbReference type="CDD" id="cd06261">
    <property type="entry name" value="TM_PBP2"/>
    <property type="match status" value="1"/>
</dbReference>
<evidence type="ECO:0000313" key="11">
    <source>
        <dbReference type="Proteomes" id="UP000605848"/>
    </source>
</evidence>
<evidence type="ECO:0000256" key="8">
    <source>
        <dbReference type="RuleBase" id="RU363032"/>
    </source>
</evidence>
<feature type="transmembrane region" description="Helical" evidence="8">
    <location>
        <begin position="92"/>
        <end position="115"/>
    </location>
</feature>
<evidence type="ECO:0000313" key="10">
    <source>
        <dbReference type="EMBL" id="MBL0404400.1"/>
    </source>
</evidence>
<protein>
    <submittedName>
        <fullName evidence="10">ABC transporter permease subunit</fullName>
    </submittedName>
</protein>
<keyword evidence="4" id="KW-0997">Cell inner membrane</keyword>